<proteinExistence type="predicted"/>
<accession>A0A8S1L1A4</accession>
<dbReference type="Proteomes" id="UP000688137">
    <property type="component" value="Unassembled WGS sequence"/>
</dbReference>
<evidence type="ECO:0000313" key="1">
    <source>
        <dbReference type="EMBL" id="CAD8060721.1"/>
    </source>
</evidence>
<reference evidence="1" key="1">
    <citation type="submission" date="2021-01" db="EMBL/GenBank/DDBJ databases">
        <authorList>
            <consortium name="Genoscope - CEA"/>
            <person name="William W."/>
        </authorList>
    </citation>
    <scope>NUCLEOTIDE SEQUENCE</scope>
</reference>
<dbReference type="OMA" id="FPNENQI"/>
<comment type="caution">
    <text evidence="1">The sequence shown here is derived from an EMBL/GenBank/DDBJ whole genome shotgun (WGS) entry which is preliminary data.</text>
</comment>
<evidence type="ECO:0000313" key="2">
    <source>
        <dbReference type="Proteomes" id="UP000688137"/>
    </source>
</evidence>
<dbReference type="EMBL" id="CAJJDM010000029">
    <property type="protein sequence ID" value="CAD8060721.1"/>
    <property type="molecule type" value="Genomic_DNA"/>
</dbReference>
<protein>
    <submittedName>
        <fullName evidence="1">Uncharacterized protein</fullName>
    </submittedName>
</protein>
<gene>
    <name evidence="1" type="ORF">PPRIM_AZ9-3.1.T0300277</name>
</gene>
<name>A0A8S1L1A4_PARPR</name>
<sequence length="250" mass="30202">MQQQQRQQNQHSNISFPNENQIILQKLIHLLQNKQRKPKPQFEQKYDEEENHFDTLLEYRENGSHLSQQQSTDTYQTYISINISDYEALVLKKILQDLLRDVLLQQSDYEKKQQVHSDLQYQQYSSLINDPQQSSNSDIVQSTEYEDFDQDKKTKNLKILNTKQLLNSFLNMKTRYEKYLKEILNTKQTNNSIVRINKLKSNIPKFLNQQKIMHQEKIILVQCRQMMDEYELTFQQFDQEIEELNQLYIK</sequence>
<organism evidence="1 2">
    <name type="scientific">Paramecium primaurelia</name>
    <dbReference type="NCBI Taxonomy" id="5886"/>
    <lineage>
        <taxon>Eukaryota</taxon>
        <taxon>Sar</taxon>
        <taxon>Alveolata</taxon>
        <taxon>Ciliophora</taxon>
        <taxon>Intramacronucleata</taxon>
        <taxon>Oligohymenophorea</taxon>
        <taxon>Peniculida</taxon>
        <taxon>Parameciidae</taxon>
        <taxon>Paramecium</taxon>
    </lineage>
</organism>
<keyword evidence="2" id="KW-1185">Reference proteome</keyword>
<dbReference type="AlphaFoldDB" id="A0A8S1L1A4"/>